<organism evidence="2 3">
    <name type="scientific">Pseudomonas songnenensis</name>
    <dbReference type="NCBI Taxonomy" id="1176259"/>
    <lineage>
        <taxon>Bacteria</taxon>
        <taxon>Pseudomonadati</taxon>
        <taxon>Pseudomonadota</taxon>
        <taxon>Gammaproteobacteria</taxon>
        <taxon>Pseudomonadales</taxon>
        <taxon>Pseudomonadaceae</taxon>
        <taxon>Pseudomonas</taxon>
    </lineage>
</organism>
<reference evidence="2 3" key="1">
    <citation type="submission" date="2019-01" db="EMBL/GenBank/DDBJ databases">
        <title>High-quality draft genome of. Pseudomonas songnenensis str. L103, a full-fledged denitrifier isolated from 100 meters deep aquifer in a heavily nitrogen fertilized agricultural area.</title>
        <authorList>
            <person name="Liu M."/>
            <person name="Liu B."/>
        </authorList>
    </citation>
    <scope>NUCLEOTIDE SEQUENCE [LARGE SCALE GENOMIC DNA]</scope>
    <source>
        <strain evidence="2 3">L103</strain>
    </source>
</reference>
<dbReference type="PANTHER" id="PTHR33877">
    <property type="entry name" value="SLL1193 PROTEIN"/>
    <property type="match status" value="1"/>
</dbReference>
<evidence type="ECO:0000259" key="1">
    <source>
        <dbReference type="SMART" id="SM00507"/>
    </source>
</evidence>
<evidence type="ECO:0000313" key="3">
    <source>
        <dbReference type="Proteomes" id="UP000282800"/>
    </source>
</evidence>
<dbReference type="EMBL" id="RWYU02000002">
    <property type="protein sequence ID" value="RYJ63224.1"/>
    <property type="molecule type" value="Genomic_DNA"/>
</dbReference>
<dbReference type="Gene3D" id="1.10.30.50">
    <property type="match status" value="1"/>
</dbReference>
<dbReference type="RefSeq" id="WP_126188794.1">
    <property type="nucleotide sequence ID" value="NZ_RWYU02000002.1"/>
</dbReference>
<keyword evidence="2" id="KW-0255">Endonuclease</keyword>
<dbReference type="InterPro" id="IPR052892">
    <property type="entry name" value="NA-targeting_endonuclease"/>
</dbReference>
<dbReference type="Pfam" id="PF14279">
    <property type="entry name" value="HNH_5"/>
    <property type="match status" value="1"/>
</dbReference>
<dbReference type="InterPro" id="IPR003615">
    <property type="entry name" value="HNH_nuc"/>
</dbReference>
<comment type="caution">
    <text evidence="2">The sequence shown here is derived from an EMBL/GenBank/DDBJ whole genome shotgun (WGS) entry which is preliminary data.</text>
</comment>
<name>A0A482UI36_9PSED</name>
<dbReference type="SMART" id="SM00507">
    <property type="entry name" value="HNHc"/>
    <property type="match status" value="1"/>
</dbReference>
<dbReference type="CDD" id="cd00085">
    <property type="entry name" value="HNHc"/>
    <property type="match status" value="1"/>
</dbReference>
<keyword evidence="2" id="KW-0540">Nuclease</keyword>
<evidence type="ECO:0000313" key="2">
    <source>
        <dbReference type="EMBL" id="RYJ63224.1"/>
    </source>
</evidence>
<dbReference type="InterPro" id="IPR029471">
    <property type="entry name" value="HNH_5"/>
</dbReference>
<dbReference type="Proteomes" id="UP000282800">
    <property type="component" value="Unassembled WGS sequence"/>
</dbReference>
<feature type="domain" description="HNH nuclease" evidence="1">
    <location>
        <begin position="80"/>
        <end position="130"/>
    </location>
</feature>
<gene>
    <name evidence="2" type="ORF">EJA06_004515</name>
</gene>
<dbReference type="PANTHER" id="PTHR33877:SF2">
    <property type="entry name" value="OS07G0170200 PROTEIN"/>
    <property type="match status" value="1"/>
</dbReference>
<dbReference type="GO" id="GO:0004519">
    <property type="term" value="F:endonuclease activity"/>
    <property type="evidence" value="ECO:0007669"/>
    <property type="project" value="UniProtKB-KW"/>
</dbReference>
<dbReference type="OrthoDB" id="9802901at2"/>
<dbReference type="AlphaFoldDB" id="A0A482UI36"/>
<protein>
    <submittedName>
        <fullName evidence="2">HNH endonuclease</fullName>
    </submittedName>
</protein>
<accession>A0A482UI36</accession>
<proteinExistence type="predicted"/>
<keyword evidence="2" id="KW-0378">Hydrolase</keyword>
<sequence length="144" mass="15778">MTNQIIHPSRLLGSCPVCGDDSENSKASIYEYSLCVEGAGVCGSCAERIANAYSKKHSGKWLTWPNDRAPAPKKAVISQALRTYVFERDAYRCLRCGDHHNLRADHVIPESKGGETSLHNLQTLCAPCNSWKGVKVIDFRGAGN</sequence>